<dbReference type="RefSeq" id="WP_215119709.1">
    <property type="nucleotide sequence ID" value="NZ_CBDRKV010000028.1"/>
</dbReference>
<evidence type="ECO:0000259" key="1">
    <source>
        <dbReference type="Pfam" id="PF00668"/>
    </source>
</evidence>
<dbReference type="EMBL" id="CP075896">
    <property type="protein sequence ID" value="QWB23843.1"/>
    <property type="molecule type" value="Genomic_DNA"/>
</dbReference>
<keyword evidence="2" id="KW-0012">Acyltransferase</keyword>
<protein>
    <submittedName>
        <fullName evidence="2">Acyltransferase papA2</fullName>
    </submittedName>
</protein>
<organism evidence="2 3">
    <name type="scientific">Streptomyces koelreuteriae</name>
    <dbReference type="NCBI Taxonomy" id="2838015"/>
    <lineage>
        <taxon>Bacteria</taxon>
        <taxon>Bacillati</taxon>
        <taxon>Actinomycetota</taxon>
        <taxon>Actinomycetes</taxon>
        <taxon>Kitasatosporales</taxon>
        <taxon>Streptomycetaceae</taxon>
        <taxon>Streptomyces</taxon>
    </lineage>
</organism>
<dbReference type="GO" id="GO:0016746">
    <property type="term" value="F:acyltransferase activity"/>
    <property type="evidence" value="ECO:0007669"/>
    <property type="project" value="UniProtKB-KW"/>
</dbReference>
<name>A0ABX8FRU2_9ACTN</name>
<evidence type="ECO:0000313" key="2">
    <source>
        <dbReference type="EMBL" id="QWB23843.1"/>
    </source>
</evidence>
<gene>
    <name evidence="2" type="ORF">KJK29_15255</name>
</gene>
<accession>A0ABX8FRU2</accession>
<dbReference type="InterPro" id="IPR023213">
    <property type="entry name" value="CAT-like_dom_sf"/>
</dbReference>
<proteinExistence type="predicted"/>
<dbReference type="Gene3D" id="3.30.559.30">
    <property type="entry name" value="Nonribosomal peptide synthetase, condensation domain"/>
    <property type="match status" value="1"/>
</dbReference>
<keyword evidence="3" id="KW-1185">Reference proteome</keyword>
<dbReference type="Gene3D" id="3.30.559.10">
    <property type="entry name" value="Chloramphenicol acetyltransferase-like domain"/>
    <property type="match status" value="1"/>
</dbReference>
<evidence type="ECO:0000313" key="3">
    <source>
        <dbReference type="Proteomes" id="UP000679629"/>
    </source>
</evidence>
<feature type="domain" description="Condensation" evidence="1">
    <location>
        <begin position="66"/>
        <end position="378"/>
    </location>
</feature>
<sequence length="469" mass="52159">MRMTDIQRCEVRPGRLVEWTLSPATVATAKALPEDSRPPAYIQESHLRTARSVREDGLFVPTWLGAAFDIPGRADLDALGEALRGWTLRHETLRSGFRWAGGPGDSIRRFTLDASSVSLHREEAGDFTDPAALAQHLQDRFDTTADALRWPNLIYTAVVRDDSTSVYMAFDHSNVDAYSIHRIPAEIHELYEAARGGGEVAAAPEPEPVGSYVDFCEAERADADRIDADHDIVARWREFIHRCEGRLPSFPMDLGLDPEGGLPTQKFMREPLVDAEAAAAFEAYCRPYGGSLVGVLAATALIVHEIGGEPVYRTVVPFHTRVKSQWSQSVGWYVGGAPIEIPMSEAPDFPSALRTVRAALQANRRLARIPLARVLHLLGADFRPTSPDLYSIVSFVDTRAIPGSDRWTDQNAYGLLRVSYGDQVCAWITRLHEGLWFASRYPDTDIAHKNLRLYAERLRDVITSTADRP</sequence>
<dbReference type="SUPFAM" id="SSF52777">
    <property type="entry name" value="CoA-dependent acyltransferases"/>
    <property type="match status" value="2"/>
</dbReference>
<dbReference type="Proteomes" id="UP000679629">
    <property type="component" value="Chromosome"/>
</dbReference>
<dbReference type="Pfam" id="PF00668">
    <property type="entry name" value="Condensation"/>
    <property type="match status" value="1"/>
</dbReference>
<keyword evidence="2" id="KW-0808">Transferase</keyword>
<dbReference type="InterPro" id="IPR001242">
    <property type="entry name" value="Condensation_dom"/>
</dbReference>
<reference evidence="3" key="1">
    <citation type="submission" date="2021-05" db="EMBL/GenBank/DDBJ databases">
        <title>Direct Submission.</title>
        <authorList>
            <person name="Li K."/>
            <person name="Gao J."/>
        </authorList>
    </citation>
    <scope>NUCLEOTIDE SEQUENCE [LARGE SCALE GENOMIC DNA]</scope>
    <source>
        <strain evidence="3">MG62</strain>
    </source>
</reference>